<evidence type="ECO:0000313" key="5">
    <source>
        <dbReference type="EMBL" id="MFC4604404.1"/>
    </source>
</evidence>
<organism evidence="5 6">
    <name type="scientific">Rhodococcus kronopolitis</name>
    <dbReference type="NCBI Taxonomy" id="1460226"/>
    <lineage>
        <taxon>Bacteria</taxon>
        <taxon>Bacillati</taxon>
        <taxon>Actinomycetota</taxon>
        <taxon>Actinomycetes</taxon>
        <taxon>Mycobacteriales</taxon>
        <taxon>Nocardiaceae</taxon>
        <taxon>Rhodococcus</taxon>
    </lineage>
</organism>
<dbReference type="Pfam" id="PF00196">
    <property type="entry name" value="GerE"/>
    <property type="match status" value="1"/>
</dbReference>
<dbReference type="InterPro" id="IPR000792">
    <property type="entry name" value="Tscrpt_reg_LuxR_C"/>
</dbReference>
<dbReference type="PRINTS" id="PR00038">
    <property type="entry name" value="HTHLUXR"/>
</dbReference>
<evidence type="ECO:0000256" key="1">
    <source>
        <dbReference type="ARBA" id="ARBA00023015"/>
    </source>
</evidence>
<name>A0ABV9FVP5_9NOCA</name>
<protein>
    <submittedName>
        <fullName evidence="5">Response regulator transcription factor</fullName>
    </submittedName>
</protein>
<dbReference type="PROSITE" id="PS00622">
    <property type="entry name" value="HTH_LUXR_1"/>
    <property type="match status" value="1"/>
</dbReference>
<keyword evidence="6" id="KW-1185">Reference proteome</keyword>
<gene>
    <name evidence="5" type="ORF">ACFO6S_11975</name>
</gene>
<dbReference type="Gene3D" id="1.10.10.10">
    <property type="entry name" value="Winged helix-like DNA-binding domain superfamily/Winged helix DNA-binding domain"/>
    <property type="match status" value="1"/>
</dbReference>
<reference evidence="6" key="1">
    <citation type="journal article" date="2019" name="Int. J. Syst. Evol. Microbiol.">
        <title>The Global Catalogue of Microorganisms (GCM) 10K type strain sequencing project: providing services to taxonomists for standard genome sequencing and annotation.</title>
        <authorList>
            <consortium name="The Broad Institute Genomics Platform"/>
            <consortium name="The Broad Institute Genome Sequencing Center for Infectious Disease"/>
            <person name="Wu L."/>
            <person name="Ma J."/>
        </authorList>
    </citation>
    <scope>NUCLEOTIDE SEQUENCE [LARGE SCALE GENOMIC DNA]</scope>
    <source>
        <strain evidence="6">CCUG 54520</strain>
    </source>
</reference>
<sequence>MIVDGIRCTLVMQHPSDRVNLSPRERQIALLVARGHTNHSIASALEISAWTVSTHLRRIFAKFSVSSRAEMVAQLARLNTAELRGT</sequence>
<accession>A0ABV9FVP5</accession>
<evidence type="ECO:0000256" key="2">
    <source>
        <dbReference type="ARBA" id="ARBA00023125"/>
    </source>
</evidence>
<dbReference type="SMART" id="SM00421">
    <property type="entry name" value="HTH_LUXR"/>
    <property type="match status" value="1"/>
</dbReference>
<keyword evidence="2" id="KW-0238">DNA-binding</keyword>
<dbReference type="RefSeq" id="WP_378417188.1">
    <property type="nucleotide sequence ID" value="NZ_JBHSFO010000005.1"/>
</dbReference>
<keyword evidence="3" id="KW-0804">Transcription</keyword>
<dbReference type="PROSITE" id="PS50043">
    <property type="entry name" value="HTH_LUXR_2"/>
    <property type="match status" value="1"/>
</dbReference>
<proteinExistence type="predicted"/>
<dbReference type="Proteomes" id="UP001595914">
    <property type="component" value="Unassembled WGS sequence"/>
</dbReference>
<dbReference type="CDD" id="cd06170">
    <property type="entry name" value="LuxR_C_like"/>
    <property type="match status" value="1"/>
</dbReference>
<dbReference type="InterPro" id="IPR016032">
    <property type="entry name" value="Sig_transdc_resp-reg_C-effctor"/>
</dbReference>
<feature type="domain" description="HTH luxR-type" evidence="4">
    <location>
        <begin position="14"/>
        <end position="79"/>
    </location>
</feature>
<dbReference type="PANTHER" id="PTHR44688:SF16">
    <property type="entry name" value="DNA-BINDING TRANSCRIPTIONAL ACTIVATOR DEVR_DOSR"/>
    <property type="match status" value="1"/>
</dbReference>
<dbReference type="PANTHER" id="PTHR44688">
    <property type="entry name" value="DNA-BINDING TRANSCRIPTIONAL ACTIVATOR DEVR_DOSR"/>
    <property type="match status" value="1"/>
</dbReference>
<keyword evidence="1" id="KW-0805">Transcription regulation</keyword>
<dbReference type="EMBL" id="JBHSFO010000005">
    <property type="protein sequence ID" value="MFC4604404.1"/>
    <property type="molecule type" value="Genomic_DNA"/>
</dbReference>
<dbReference type="InterPro" id="IPR036388">
    <property type="entry name" value="WH-like_DNA-bd_sf"/>
</dbReference>
<evidence type="ECO:0000256" key="3">
    <source>
        <dbReference type="ARBA" id="ARBA00023163"/>
    </source>
</evidence>
<dbReference type="SUPFAM" id="SSF46894">
    <property type="entry name" value="C-terminal effector domain of the bipartite response regulators"/>
    <property type="match status" value="1"/>
</dbReference>
<evidence type="ECO:0000259" key="4">
    <source>
        <dbReference type="PROSITE" id="PS50043"/>
    </source>
</evidence>
<comment type="caution">
    <text evidence="5">The sequence shown here is derived from an EMBL/GenBank/DDBJ whole genome shotgun (WGS) entry which is preliminary data.</text>
</comment>
<evidence type="ECO:0000313" key="6">
    <source>
        <dbReference type="Proteomes" id="UP001595914"/>
    </source>
</evidence>